<dbReference type="PROSITE" id="PS50932">
    <property type="entry name" value="HTH_LACI_2"/>
    <property type="match status" value="1"/>
</dbReference>
<dbReference type="CDD" id="cd01392">
    <property type="entry name" value="HTH_LacI"/>
    <property type="match status" value="1"/>
</dbReference>
<dbReference type="SMART" id="SM00354">
    <property type="entry name" value="HTH_LACI"/>
    <property type="match status" value="1"/>
</dbReference>
<name>A0A3Q8CZA0_9LACO</name>
<dbReference type="GeneID" id="78521694"/>
<dbReference type="InterPro" id="IPR001761">
    <property type="entry name" value="Peripla_BP/Lac1_sug-bd_dom"/>
</dbReference>
<evidence type="ECO:0000259" key="5">
    <source>
        <dbReference type="PROSITE" id="PS50932"/>
    </source>
</evidence>
<keyword evidence="4" id="KW-0804">Transcription</keyword>
<keyword evidence="3" id="KW-0238">DNA-binding</keyword>
<keyword evidence="7" id="KW-1185">Reference proteome</keyword>
<dbReference type="Pfam" id="PF00532">
    <property type="entry name" value="Peripla_BP_1"/>
    <property type="match status" value="1"/>
</dbReference>
<dbReference type="InterPro" id="IPR010982">
    <property type="entry name" value="Lambda_DNA-bd_dom_sf"/>
</dbReference>
<dbReference type="GO" id="GO:0003700">
    <property type="term" value="F:DNA-binding transcription factor activity"/>
    <property type="evidence" value="ECO:0007669"/>
    <property type="project" value="TreeGrafter"/>
</dbReference>
<evidence type="ECO:0000256" key="2">
    <source>
        <dbReference type="ARBA" id="ARBA00023015"/>
    </source>
</evidence>
<dbReference type="Gene3D" id="3.40.50.2300">
    <property type="match status" value="2"/>
</dbReference>
<dbReference type="RefSeq" id="WP_057886188.1">
    <property type="nucleotide sequence ID" value="NZ_CP018180.1"/>
</dbReference>
<dbReference type="CDD" id="cd06291">
    <property type="entry name" value="PBP1_Qymf-like"/>
    <property type="match status" value="1"/>
</dbReference>
<dbReference type="Gene3D" id="1.10.260.40">
    <property type="entry name" value="lambda repressor-like DNA-binding domains"/>
    <property type="match status" value="1"/>
</dbReference>
<proteinExistence type="predicted"/>
<gene>
    <name evidence="6" type="ORF">BSQ50_05080</name>
</gene>
<dbReference type="KEGG" id="lng:BSQ50_05080"/>
<keyword evidence="2" id="KW-0805">Transcription regulation</keyword>
<dbReference type="InterPro" id="IPR028082">
    <property type="entry name" value="Peripla_BP_I"/>
</dbReference>
<evidence type="ECO:0000256" key="4">
    <source>
        <dbReference type="ARBA" id="ARBA00023163"/>
    </source>
</evidence>
<dbReference type="Proteomes" id="UP000324497">
    <property type="component" value="Chromosome"/>
</dbReference>
<reference evidence="6 7" key="1">
    <citation type="submission" date="2016-11" db="EMBL/GenBank/DDBJ databases">
        <title>Interaction between Lactobacillus species and yeast in water kefir.</title>
        <authorList>
            <person name="Behr J."/>
            <person name="Xu D."/>
            <person name="Vogel R.F."/>
        </authorList>
    </citation>
    <scope>NUCLEOTIDE SEQUENCE [LARGE SCALE GENOMIC DNA]</scope>
    <source>
        <strain evidence="6 7">TMW 1.1827</strain>
    </source>
</reference>
<dbReference type="FunFam" id="1.10.260.40:FF:000002">
    <property type="entry name" value="HTH-type transcriptional repressor PurR"/>
    <property type="match status" value="1"/>
</dbReference>
<dbReference type="AlphaFoldDB" id="A0A3Q8CZA0"/>
<evidence type="ECO:0000256" key="1">
    <source>
        <dbReference type="ARBA" id="ARBA00022491"/>
    </source>
</evidence>
<dbReference type="SUPFAM" id="SSF53822">
    <property type="entry name" value="Periplasmic binding protein-like I"/>
    <property type="match status" value="1"/>
</dbReference>
<dbReference type="PANTHER" id="PTHR30146:SF95">
    <property type="entry name" value="RIBOSE OPERON REPRESSOR"/>
    <property type="match status" value="1"/>
</dbReference>
<dbReference type="GO" id="GO:0000976">
    <property type="term" value="F:transcription cis-regulatory region binding"/>
    <property type="evidence" value="ECO:0007669"/>
    <property type="project" value="TreeGrafter"/>
</dbReference>
<dbReference type="SUPFAM" id="SSF47413">
    <property type="entry name" value="lambda repressor-like DNA-binding domains"/>
    <property type="match status" value="1"/>
</dbReference>
<organism evidence="6 7">
    <name type="scientific">Liquorilactobacillus nagelii</name>
    <dbReference type="NCBI Taxonomy" id="82688"/>
    <lineage>
        <taxon>Bacteria</taxon>
        <taxon>Bacillati</taxon>
        <taxon>Bacillota</taxon>
        <taxon>Bacilli</taxon>
        <taxon>Lactobacillales</taxon>
        <taxon>Lactobacillaceae</taxon>
        <taxon>Liquorilactobacillus</taxon>
    </lineage>
</organism>
<evidence type="ECO:0000313" key="7">
    <source>
        <dbReference type="Proteomes" id="UP000324497"/>
    </source>
</evidence>
<evidence type="ECO:0000313" key="6">
    <source>
        <dbReference type="EMBL" id="AUJ31986.1"/>
    </source>
</evidence>
<dbReference type="PANTHER" id="PTHR30146">
    <property type="entry name" value="LACI-RELATED TRANSCRIPTIONAL REPRESSOR"/>
    <property type="match status" value="1"/>
</dbReference>
<feature type="domain" description="HTH lacI-type" evidence="5">
    <location>
        <begin position="1"/>
        <end position="57"/>
    </location>
</feature>
<sequence length="325" mass="36536">MTIKLDDVAKLAGVSKTTVSRVLNNRGYLSEETKKKVNKAMKELNYQPNAVARQLFRKKTNLVGLIFPTVDNPFFGELVAELEPRLFKAGFKVFIGNSMNDPEKEKAYLRELISNQVDGLIVGAHNYNIDEYMNTNLPIVAIDRIINKDIPVISSDNYQGGKLATELLIKRGAKFIVITDGPLSLQTPAHKRRQAYKDVMKAHGLEPRTFLINFSWSIEKKKRSIEKMFQKFPTMDGVFATNDIDAAMVWQTAEELGIEVPADLKIIGYDSAHSTRLLLPKLTTIEQPISAMAEAAVHTLLQRISGENIICEQVLPVRVWHGRSV</sequence>
<dbReference type="EMBL" id="CP018180">
    <property type="protein sequence ID" value="AUJ31986.1"/>
    <property type="molecule type" value="Genomic_DNA"/>
</dbReference>
<keyword evidence="1" id="KW-0678">Repressor</keyword>
<evidence type="ECO:0000256" key="3">
    <source>
        <dbReference type="ARBA" id="ARBA00023125"/>
    </source>
</evidence>
<accession>A0A3Q8CZA0</accession>
<dbReference type="Pfam" id="PF00356">
    <property type="entry name" value="LacI"/>
    <property type="match status" value="1"/>
</dbReference>
<dbReference type="PRINTS" id="PR00036">
    <property type="entry name" value="HTHLACI"/>
</dbReference>
<protein>
    <submittedName>
        <fullName evidence="6">LacI family transcriptional regulator</fullName>
    </submittedName>
</protein>
<dbReference type="PROSITE" id="PS00356">
    <property type="entry name" value="HTH_LACI_1"/>
    <property type="match status" value="1"/>
</dbReference>
<dbReference type="InterPro" id="IPR000843">
    <property type="entry name" value="HTH_LacI"/>
</dbReference>